<dbReference type="RefSeq" id="WP_144333795.1">
    <property type="nucleotide sequence ID" value="NZ_VLPL01000007.1"/>
</dbReference>
<dbReference type="Pfam" id="PF03793">
    <property type="entry name" value="PASTA"/>
    <property type="match status" value="1"/>
</dbReference>
<keyword evidence="3" id="KW-1185">Reference proteome</keyword>
<dbReference type="Proteomes" id="UP000316008">
    <property type="component" value="Unassembled WGS sequence"/>
</dbReference>
<dbReference type="OrthoDB" id="1185377at2"/>
<organism evidence="2 3">
    <name type="scientific">Fluviicola chungangensis</name>
    <dbReference type="NCBI Taxonomy" id="2597671"/>
    <lineage>
        <taxon>Bacteria</taxon>
        <taxon>Pseudomonadati</taxon>
        <taxon>Bacteroidota</taxon>
        <taxon>Flavobacteriia</taxon>
        <taxon>Flavobacteriales</taxon>
        <taxon>Crocinitomicaceae</taxon>
        <taxon>Fluviicola</taxon>
    </lineage>
</organism>
<dbReference type="CDD" id="cd06577">
    <property type="entry name" value="PASTA_pknB"/>
    <property type="match status" value="1"/>
</dbReference>
<dbReference type="InterPro" id="IPR005543">
    <property type="entry name" value="PASTA_dom"/>
</dbReference>
<evidence type="ECO:0000313" key="3">
    <source>
        <dbReference type="Proteomes" id="UP000316008"/>
    </source>
</evidence>
<feature type="domain" description="PASTA" evidence="1">
    <location>
        <begin position="237"/>
        <end position="303"/>
    </location>
</feature>
<name>A0A556MNJ3_9FLAO</name>
<sequence>MIDFNYFILKLKLYTGTNDLAENFAASIQYYSFVDSDWITVFGGNTKSGFLVVNQEVRDANSTQALFYDLIAQEKLPPMRIIPDAPLSPDITKQPVIGSSFTFNLEPVDGMIAFEIDFGTLYMIPNELILDSSSAFADILPVANYFPVTVTIPEPAVPPIPIQDLYTNLVSEIAAASQTSSESPFKLSNISVKLKALVHGDGESLSASLLNLENSENVNGEAISELFFDITPVHNRENLSISMPDVMGLTETAVRRILKKAGLRLNPVYQKKESVVNGDSFKQSPLKGISVQPNQLVTVIFSKHE</sequence>
<dbReference type="PROSITE" id="PS51178">
    <property type="entry name" value="PASTA"/>
    <property type="match status" value="1"/>
</dbReference>
<dbReference type="SMART" id="SM00740">
    <property type="entry name" value="PASTA"/>
    <property type="match status" value="1"/>
</dbReference>
<evidence type="ECO:0000259" key="1">
    <source>
        <dbReference type="PROSITE" id="PS51178"/>
    </source>
</evidence>
<gene>
    <name evidence="2" type="ORF">FO442_13805</name>
</gene>
<evidence type="ECO:0000313" key="2">
    <source>
        <dbReference type="EMBL" id="TSJ41534.1"/>
    </source>
</evidence>
<dbReference type="AlphaFoldDB" id="A0A556MNJ3"/>
<dbReference type="Gene3D" id="3.30.10.20">
    <property type="match status" value="1"/>
</dbReference>
<comment type="caution">
    <text evidence="2">The sequence shown here is derived from an EMBL/GenBank/DDBJ whole genome shotgun (WGS) entry which is preliminary data.</text>
</comment>
<dbReference type="EMBL" id="VLPL01000007">
    <property type="protein sequence ID" value="TSJ41534.1"/>
    <property type="molecule type" value="Genomic_DNA"/>
</dbReference>
<reference evidence="2 3" key="1">
    <citation type="submission" date="2019-07" db="EMBL/GenBank/DDBJ databases">
        <authorList>
            <person name="Huq M.A."/>
        </authorList>
    </citation>
    <scope>NUCLEOTIDE SEQUENCE [LARGE SCALE GENOMIC DNA]</scope>
    <source>
        <strain evidence="2 3">MAH-3</strain>
    </source>
</reference>
<proteinExistence type="predicted"/>
<accession>A0A556MNJ3</accession>
<protein>
    <submittedName>
        <fullName evidence="2">PASTA domain-containing protein</fullName>
    </submittedName>
</protein>